<keyword evidence="1" id="KW-0812">Transmembrane</keyword>
<reference evidence="2" key="1">
    <citation type="submission" date="2020-11" db="EMBL/GenBank/DDBJ databases">
        <authorList>
            <person name="Whitehead M."/>
        </authorList>
    </citation>
    <scope>NUCLEOTIDE SEQUENCE</scope>
    <source>
        <strain evidence="2">EGII</strain>
    </source>
</reference>
<accession>A0A811UQU6</accession>
<feature type="transmembrane region" description="Helical" evidence="1">
    <location>
        <begin position="16"/>
        <end position="40"/>
    </location>
</feature>
<name>A0A811UQU6_CERCA</name>
<comment type="caution">
    <text evidence="2">The sequence shown here is derived from an EMBL/GenBank/DDBJ whole genome shotgun (WGS) entry which is preliminary data.</text>
</comment>
<dbReference type="Proteomes" id="UP000606786">
    <property type="component" value="Unassembled WGS sequence"/>
</dbReference>
<evidence type="ECO:0000313" key="2">
    <source>
        <dbReference type="EMBL" id="CAD7000166.1"/>
    </source>
</evidence>
<dbReference type="AlphaFoldDB" id="A0A811UQU6"/>
<proteinExistence type="predicted"/>
<gene>
    <name evidence="2" type="ORF">CCAP1982_LOCUS8658</name>
</gene>
<evidence type="ECO:0000256" key="1">
    <source>
        <dbReference type="SAM" id="Phobius"/>
    </source>
</evidence>
<dbReference type="EMBL" id="CAJHJT010000012">
    <property type="protein sequence ID" value="CAD7000166.1"/>
    <property type="molecule type" value="Genomic_DNA"/>
</dbReference>
<sequence length="105" mass="11498">MPPSTVLANRVCLYRYVMACMCVCVCVCGAVLSTLSSIALDCTVVHRFKHTHTRTQSKACACTSVPGRHNGGNTRTNMHTYISASDFARSLIRLSRARCSSLDVR</sequence>
<organism evidence="2 3">
    <name type="scientific">Ceratitis capitata</name>
    <name type="common">Mediterranean fruit fly</name>
    <name type="synonym">Tephritis capitata</name>
    <dbReference type="NCBI Taxonomy" id="7213"/>
    <lineage>
        <taxon>Eukaryota</taxon>
        <taxon>Metazoa</taxon>
        <taxon>Ecdysozoa</taxon>
        <taxon>Arthropoda</taxon>
        <taxon>Hexapoda</taxon>
        <taxon>Insecta</taxon>
        <taxon>Pterygota</taxon>
        <taxon>Neoptera</taxon>
        <taxon>Endopterygota</taxon>
        <taxon>Diptera</taxon>
        <taxon>Brachycera</taxon>
        <taxon>Muscomorpha</taxon>
        <taxon>Tephritoidea</taxon>
        <taxon>Tephritidae</taxon>
        <taxon>Ceratitis</taxon>
        <taxon>Ceratitis</taxon>
    </lineage>
</organism>
<keyword evidence="1" id="KW-0472">Membrane</keyword>
<keyword evidence="1" id="KW-1133">Transmembrane helix</keyword>
<protein>
    <submittedName>
        <fullName evidence="2">(Mediterranean fruit fly) hypothetical protein</fullName>
    </submittedName>
</protein>
<evidence type="ECO:0000313" key="3">
    <source>
        <dbReference type="Proteomes" id="UP000606786"/>
    </source>
</evidence>
<keyword evidence="3" id="KW-1185">Reference proteome</keyword>